<dbReference type="Proteomes" id="UP000559256">
    <property type="component" value="Unassembled WGS sequence"/>
</dbReference>
<evidence type="ECO:0000313" key="1">
    <source>
        <dbReference type="EMBL" id="KAF5347093.1"/>
    </source>
</evidence>
<dbReference type="OrthoDB" id="2884727at2759"/>
<accession>A0A8H5CU33</accession>
<gene>
    <name evidence="1" type="ORF">D9758_011649</name>
</gene>
<proteinExistence type="predicted"/>
<dbReference type="AlphaFoldDB" id="A0A8H5CU33"/>
<keyword evidence="2" id="KW-1185">Reference proteome</keyword>
<reference evidence="1 2" key="1">
    <citation type="journal article" date="2020" name="ISME J.">
        <title>Uncovering the hidden diversity of litter-decomposition mechanisms in mushroom-forming fungi.</title>
        <authorList>
            <person name="Floudas D."/>
            <person name="Bentzer J."/>
            <person name="Ahren D."/>
            <person name="Johansson T."/>
            <person name="Persson P."/>
            <person name="Tunlid A."/>
        </authorList>
    </citation>
    <scope>NUCLEOTIDE SEQUENCE [LARGE SCALE GENOMIC DNA]</scope>
    <source>
        <strain evidence="1 2">CBS 291.85</strain>
    </source>
</reference>
<evidence type="ECO:0000313" key="2">
    <source>
        <dbReference type="Proteomes" id="UP000559256"/>
    </source>
</evidence>
<sequence length="118" mass="13565">MPPSLTSLTIHEFRLERDSPTPGFPNFNLTPGFFKGMTVDYSSIRVFTLLPHIKTLDIRYHWHIHPSFPSGQFFDMLHSRWISVLKQSSDIGVDSLTSLTIWPLGETLQIWISDLFGC</sequence>
<dbReference type="EMBL" id="JAACJM010000097">
    <property type="protein sequence ID" value="KAF5347093.1"/>
    <property type="molecule type" value="Genomic_DNA"/>
</dbReference>
<organism evidence="1 2">
    <name type="scientific">Tetrapyrgos nigripes</name>
    <dbReference type="NCBI Taxonomy" id="182062"/>
    <lineage>
        <taxon>Eukaryota</taxon>
        <taxon>Fungi</taxon>
        <taxon>Dikarya</taxon>
        <taxon>Basidiomycota</taxon>
        <taxon>Agaricomycotina</taxon>
        <taxon>Agaricomycetes</taxon>
        <taxon>Agaricomycetidae</taxon>
        <taxon>Agaricales</taxon>
        <taxon>Marasmiineae</taxon>
        <taxon>Marasmiaceae</taxon>
        <taxon>Tetrapyrgos</taxon>
    </lineage>
</organism>
<protein>
    <submittedName>
        <fullName evidence="1">Uncharacterized protein</fullName>
    </submittedName>
</protein>
<name>A0A8H5CU33_9AGAR</name>
<comment type="caution">
    <text evidence="1">The sequence shown here is derived from an EMBL/GenBank/DDBJ whole genome shotgun (WGS) entry which is preliminary data.</text>
</comment>